<evidence type="ECO:0000256" key="1">
    <source>
        <dbReference type="SAM" id="Phobius"/>
    </source>
</evidence>
<dbReference type="PANTHER" id="PTHR22911">
    <property type="entry name" value="ACYL-MALONYL CONDENSING ENZYME-RELATED"/>
    <property type="match status" value="1"/>
</dbReference>
<accession>A0ABT5MUU3</accession>
<feature type="transmembrane region" description="Helical" evidence="1">
    <location>
        <begin position="161"/>
        <end position="182"/>
    </location>
</feature>
<organism evidence="3 4">
    <name type="scientific">Curvibacter cyanobacteriorum</name>
    <dbReference type="NCBI Taxonomy" id="3026422"/>
    <lineage>
        <taxon>Bacteria</taxon>
        <taxon>Pseudomonadati</taxon>
        <taxon>Pseudomonadota</taxon>
        <taxon>Betaproteobacteria</taxon>
        <taxon>Burkholderiales</taxon>
        <taxon>Comamonadaceae</taxon>
        <taxon>Curvibacter</taxon>
    </lineage>
</organism>
<keyword evidence="1" id="KW-1133">Transmembrane helix</keyword>
<reference evidence="3 4" key="1">
    <citation type="submission" date="2023-02" db="EMBL/GenBank/DDBJ databases">
        <title>Bacterial whole genomic sequence of Curvibacter sp. HBC61.</title>
        <authorList>
            <person name="Le V."/>
            <person name="Ko S.-R."/>
            <person name="Ahn C.-Y."/>
            <person name="Oh H.-M."/>
        </authorList>
    </citation>
    <scope>NUCLEOTIDE SEQUENCE [LARGE SCALE GENOMIC DNA]</scope>
    <source>
        <strain evidence="3 4">HBC61</strain>
    </source>
</reference>
<dbReference type="InterPro" id="IPR000620">
    <property type="entry name" value="EamA_dom"/>
</dbReference>
<dbReference type="RefSeq" id="WP_273949091.1">
    <property type="nucleotide sequence ID" value="NZ_JAQSIP010000002.1"/>
</dbReference>
<feature type="transmembrane region" description="Helical" evidence="1">
    <location>
        <begin position="114"/>
        <end position="132"/>
    </location>
</feature>
<feature type="transmembrane region" description="Helical" evidence="1">
    <location>
        <begin position="280"/>
        <end position="297"/>
    </location>
</feature>
<feature type="transmembrane region" description="Helical" evidence="1">
    <location>
        <begin position="194"/>
        <end position="213"/>
    </location>
</feature>
<dbReference type="SUPFAM" id="SSF103481">
    <property type="entry name" value="Multidrug resistance efflux transporter EmrE"/>
    <property type="match status" value="2"/>
</dbReference>
<comment type="caution">
    <text evidence="3">The sequence shown here is derived from an EMBL/GenBank/DDBJ whole genome shotgun (WGS) entry which is preliminary data.</text>
</comment>
<dbReference type="Pfam" id="PF00892">
    <property type="entry name" value="EamA"/>
    <property type="match status" value="2"/>
</dbReference>
<evidence type="ECO:0000313" key="3">
    <source>
        <dbReference type="EMBL" id="MDD0837809.1"/>
    </source>
</evidence>
<feature type="transmembrane region" description="Helical" evidence="1">
    <location>
        <begin position="225"/>
        <end position="246"/>
    </location>
</feature>
<name>A0ABT5MUU3_9BURK</name>
<dbReference type="PANTHER" id="PTHR22911:SF103">
    <property type="entry name" value="BLR2811 PROTEIN"/>
    <property type="match status" value="1"/>
</dbReference>
<keyword evidence="1" id="KW-0812">Transmembrane</keyword>
<sequence length="302" mass="32291">MAEPHSATAQPAAPPAAAASQRSGMLLFLGALLAFACYDAFAKQMLFHYPATLMNLTRYLAVGGMAAVLLWRHGDWRVWRQPHQRLLLLRSLMLAIVATSFMTALASMPLAEATAIYFTAPLMMVALSPWVLGERVGRVQWVAVWVGFAGMLLIVRPGGALPLAGTLLMALAAVCYALFQVLTRRLAGLVPAPVQFAYMAAVCLLVTNLPALFTPPVAWPGPAEWALLIAGGTVSGGAQLLLLAAFRRVSAATLAPMNYLQLLLAVLISTFWFQRAPDGVALLGIALIMGAGVYLALPRRLK</sequence>
<feature type="domain" description="EamA" evidence="2">
    <location>
        <begin position="164"/>
        <end position="291"/>
    </location>
</feature>
<feature type="transmembrane region" description="Helical" evidence="1">
    <location>
        <begin position="139"/>
        <end position="155"/>
    </location>
</feature>
<dbReference type="InterPro" id="IPR037185">
    <property type="entry name" value="EmrE-like"/>
</dbReference>
<feature type="transmembrane region" description="Helical" evidence="1">
    <location>
        <begin position="258"/>
        <end position="274"/>
    </location>
</feature>
<feature type="domain" description="EamA" evidence="2">
    <location>
        <begin position="23"/>
        <end position="155"/>
    </location>
</feature>
<keyword evidence="4" id="KW-1185">Reference proteome</keyword>
<evidence type="ECO:0000259" key="2">
    <source>
        <dbReference type="Pfam" id="PF00892"/>
    </source>
</evidence>
<gene>
    <name evidence="3" type="ORF">PSQ40_04415</name>
</gene>
<dbReference type="Proteomes" id="UP001528673">
    <property type="component" value="Unassembled WGS sequence"/>
</dbReference>
<proteinExistence type="predicted"/>
<feature type="transmembrane region" description="Helical" evidence="1">
    <location>
        <begin position="86"/>
        <end position="108"/>
    </location>
</feature>
<protein>
    <submittedName>
        <fullName evidence="3">DMT family transporter</fullName>
    </submittedName>
</protein>
<feature type="transmembrane region" description="Helical" evidence="1">
    <location>
        <begin position="58"/>
        <end position="74"/>
    </location>
</feature>
<evidence type="ECO:0000313" key="4">
    <source>
        <dbReference type="Proteomes" id="UP001528673"/>
    </source>
</evidence>
<keyword evidence="1" id="KW-0472">Membrane</keyword>
<dbReference type="EMBL" id="JAQSIP010000002">
    <property type="protein sequence ID" value="MDD0837809.1"/>
    <property type="molecule type" value="Genomic_DNA"/>
</dbReference>